<reference evidence="12" key="1">
    <citation type="submission" date="2020-10" db="EMBL/GenBank/DDBJ databases">
        <authorList>
            <person name="Abbas A."/>
            <person name="Razzaq R."/>
            <person name="Waqas M."/>
            <person name="Abbas N."/>
            <person name="Nielsen T.K."/>
            <person name="Hansen L.H."/>
            <person name="Hussain S."/>
            <person name="Shahid M."/>
        </authorList>
    </citation>
    <scope>NUCLEOTIDE SEQUENCE</scope>
    <source>
        <strain evidence="12">S14</strain>
    </source>
</reference>
<comment type="caution">
    <text evidence="10">Lacks conserved residue(s) required for the propagation of feature annotation.</text>
</comment>
<dbReference type="Pfam" id="PF00999">
    <property type="entry name" value="Na_H_Exchanger"/>
    <property type="match status" value="1"/>
</dbReference>
<evidence type="ECO:0000256" key="9">
    <source>
        <dbReference type="ARBA" id="ARBA00023201"/>
    </source>
</evidence>
<evidence type="ECO:0000256" key="5">
    <source>
        <dbReference type="ARBA" id="ARBA00022989"/>
    </source>
</evidence>
<keyword evidence="8 10" id="KW-0472">Membrane</keyword>
<name>A0ABU1DBT2_9HYPH</name>
<evidence type="ECO:0000256" key="10">
    <source>
        <dbReference type="RuleBase" id="RU366002"/>
    </source>
</evidence>
<keyword evidence="4 10" id="KW-0812">Transmembrane</keyword>
<sequence>METFEWIVALLLGAALLATLARRLGAPYPTFLAIGGACLAFVPNSPEWTLDPHLALTLFVAPILVDAAYDTSLRDLRDNWAPVAGLVIAAVVATTAAVAVLARWLLPDMPWAVAIALGAIVAPPDAAAATAVVRQVRLPHRILKILEGESLLNDASALLIYRLAILAALGGSGLTFSSFAPVFALTVFGSLAAGFIAARITMPLTRLGDVSTSIIMQFCLTFGVWIAAEAIGLSGILTLVVYAMTIARRGGERMPARMRVPSFAVWETVVFVLNAFAFVLIGLQLRPIWERLGGLAMSYLGVALAVLVVVILARFAWVMAYNKAIRARIARYGFNPPRPMSRPTVGGGVVISWAGMRGIVTLAAAFATPETLPDGAPFPYRDLILLTAFVVVLGTLVLQGLTLAPLIAWLGLTDDDPVGREVRIARVEAYRAGLAAIEGDDSLPARLLRKEYLAAIELNQDGAGERMGDTPAGPQRRQAIAAAREKMLELRREAVIGDDAFHVLEQELDWAELAAG</sequence>
<dbReference type="InterPro" id="IPR006153">
    <property type="entry name" value="Cation/H_exchanger_TM"/>
</dbReference>
<keyword evidence="9 10" id="KW-0739">Sodium transport</keyword>
<organism evidence="12 13">
    <name type="scientific">Chelatococcus sambhunathii</name>
    <dbReference type="NCBI Taxonomy" id="363953"/>
    <lineage>
        <taxon>Bacteria</taxon>
        <taxon>Pseudomonadati</taxon>
        <taxon>Pseudomonadota</taxon>
        <taxon>Alphaproteobacteria</taxon>
        <taxon>Hyphomicrobiales</taxon>
        <taxon>Chelatococcaceae</taxon>
        <taxon>Chelatococcus</taxon>
    </lineage>
</organism>
<dbReference type="InterPro" id="IPR004705">
    <property type="entry name" value="Cation/H_exchanger_CPA1_bac"/>
</dbReference>
<comment type="similarity">
    <text evidence="10">Belongs to the monovalent cation:proton antiporter 1 (CPA1) transporter (TC 2.A.36) family.</text>
</comment>
<evidence type="ECO:0000313" key="12">
    <source>
        <dbReference type="EMBL" id="MDR4305526.1"/>
    </source>
</evidence>
<keyword evidence="6 10" id="KW-0915">Sodium</keyword>
<evidence type="ECO:0000256" key="3">
    <source>
        <dbReference type="ARBA" id="ARBA00022475"/>
    </source>
</evidence>
<gene>
    <name evidence="12" type="ORF">IHQ68_02670</name>
</gene>
<keyword evidence="10" id="KW-0997">Cell inner membrane</keyword>
<keyword evidence="3" id="KW-1003">Cell membrane</keyword>
<feature type="transmembrane region" description="Helical" evidence="10">
    <location>
        <begin position="111"/>
        <end position="133"/>
    </location>
</feature>
<dbReference type="RefSeq" id="WP_309388601.1">
    <property type="nucleotide sequence ID" value="NZ_JADBEO010000004.1"/>
</dbReference>
<dbReference type="NCBIfam" id="TIGR00831">
    <property type="entry name" value="a_cpa1"/>
    <property type="match status" value="1"/>
</dbReference>
<comment type="subcellular location">
    <subcellularLocation>
        <location evidence="10">Cell inner membrane</location>
        <topology evidence="10">Multi-pass membrane protein</topology>
    </subcellularLocation>
    <subcellularLocation>
        <location evidence="1">Cell membrane</location>
        <topology evidence="1">Multi-pass membrane protein</topology>
    </subcellularLocation>
</comment>
<evidence type="ECO:0000256" key="2">
    <source>
        <dbReference type="ARBA" id="ARBA00022448"/>
    </source>
</evidence>
<evidence type="ECO:0000259" key="11">
    <source>
        <dbReference type="Pfam" id="PF00999"/>
    </source>
</evidence>
<keyword evidence="5 10" id="KW-1133">Transmembrane helix</keyword>
<evidence type="ECO:0000256" key="7">
    <source>
        <dbReference type="ARBA" id="ARBA00023065"/>
    </source>
</evidence>
<comment type="caution">
    <text evidence="12">The sequence shown here is derived from an EMBL/GenBank/DDBJ whole genome shotgun (WGS) entry which is preliminary data.</text>
</comment>
<evidence type="ECO:0000256" key="1">
    <source>
        <dbReference type="ARBA" id="ARBA00004651"/>
    </source>
</evidence>
<dbReference type="InterPro" id="IPR018422">
    <property type="entry name" value="Cation/H_exchanger_CPA1"/>
</dbReference>
<feature type="transmembrane region" description="Helical" evidence="10">
    <location>
        <begin position="386"/>
        <end position="410"/>
    </location>
</feature>
<feature type="transmembrane region" description="Helical" evidence="10">
    <location>
        <begin position="343"/>
        <end position="366"/>
    </location>
</feature>
<dbReference type="Proteomes" id="UP001181622">
    <property type="component" value="Unassembled WGS sequence"/>
</dbReference>
<feature type="transmembrane region" description="Helical" evidence="10">
    <location>
        <begin position="81"/>
        <end position="105"/>
    </location>
</feature>
<dbReference type="Gene3D" id="6.10.140.1330">
    <property type="match status" value="1"/>
</dbReference>
<comment type="function">
    <text evidence="10">Na(+)/H(+) antiporter that extrudes sodium in exchange for external protons.</text>
</comment>
<evidence type="ECO:0000256" key="6">
    <source>
        <dbReference type="ARBA" id="ARBA00023053"/>
    </source>
</evidence>
<evidence type="ECO:0000256" key="4">
    <source>
        <dbReference type="ARBA" id="ARBA00022692"/>
    </source>
</evidence>
<dbReference type="EMBL" id="JADBEO010000004">
    <property type="protein sequence ID" value="MDR4305526.1"/>
    <property type="molecule type" value="Genomic_DNA"/>
</dbReference>
<dbReference type="PANTHER" id="PTHR10110:SF86">
    <property type="entry name" value="SODIUM_HYDROGEN EXCHANGER 7"/>
    <property type="match status" value="1"/>
</dbReference>
<keyword evidence="7 10" id="KW-0406">Ion transport</keyword>
<keyword evidence="13" id="KW-1185">Reference proteome</keyword>
<evidence type="ECO:0000256" key="8">
    <source>
        <dbReference type="ARBA" id="ARBA00023136"/>
    </source>
</evidence>
<feature type="transmembrane region" description="Helical" evidence="10">
    <location>
        <begin position="297"/>
        <end position="322"/>
    </location>
</feature>
<accession>A0ABU1DBT2</accession>
<dbReference type="PANTHER" id="PTHR10110">
    <property type="entry name" value="SODIUM/HYDROGEN EXCHANGER"/>
    <property type="match status" value="1"/>
</dbReference>
<feature type="transmembrane region" description="Helical" evidence="10">
    <location>
        <begin position="154"/>
        <end position="173"/>
    </location>
</feature>
<feature type="transmembrane region" description="Helical" evidence="10">
    <location>
        <begin position="263"/>
        <end position="285"/>
    </location>
</feature>
<keyword evidence="10" id="KW-0050">Antiport</keyword>
<proteinExistence type="inferred from homology"/>
<feature type="domain" description="Cation/H+ exchanger transmembrane" evidence="11">
    <location>
        <begin position="15"/>
        <end position="409"/>
    </location>
</feature>
<keyword evidence="2 10" id="KW-0813">Transport</keyword>
<feature type="transmembrane region" description="Helical" evidence="10">
    <location>
        <begin position="179"/>
        <end position="198"/>
    </location>
</feature>
<protein>
    <submittedName>
        <fullName evidence="12">Na+/H+ antiporter</fullName>
    </submittedName>
</protein>
<evidence type="ECO:0000313" key="13">
    <source>
        <dbReference type="Proteomes" id="UP001181622"/>
    </source>
</evidence>